<dbReference type="AlphaFoldDB" id="A0A6J4S0Y8"/>
<feature type="region of interest" description="Disordered" evidence="1">
    <location>
        <begin position="1"/>
        <end position="165"/>
    </location>
</feature>
<evidence type="ECO:0000313" key="2">
    <source>
        <dbReference type="EMBL" id="CAA9480198.1"/>
    </source>
</evidence>
<gene>
    <name evidence="2" type="ORF">AVDCRST_MAG69-732</name>
</gene>
<organism evidence="2">
    <name type="scientific">uncultured Solirubrobacteraceae bacterium</name>
    <dbReference type="NCBI Taxonomy" id="1162706"/>
    <lineage>
        <taxon>Bacteria</taxon>
        <taxon>Bacillati</taxon>
        <taxon>Actinomycetota</taxon>
        <taxon>Thermoleophilia</taxon>
        <taxon>Solirubrobacterales</taxon>
        <taxon>Solirubrobacteraceae</taxon>
        <taxon>environmental samples</taxon>
    </lineage>
</organism>
<accession>A0A6J4S0Y8</accession>
<evidence type="ECO:0000256" key="1">
    <source>
        <dbReference type="SAM" id="MobiDB-lite"/>
    </source>
</evidence>
<feature type="non-terminal residue" evidence="2">
    <location>
        <position position="165"/>
    </location>
</feature>
<feature type="compositionally biased region" description="Basic and acidic residues" evidence="1">
    <location>
        <begin position="1"/>
        <end position="10"/>
    </location>
</feature>
<dbReference type="EMBL" id="CADCVP010000093">
    <property type="protein sequence ID" value="CAA9480198.1"/>
    <property type="molecule type" value="Genomic_DNA"/>
</dbReference>
<feature type="compositionally biased region" description="Basic residues" evidence="1">
    <location>
        <begin position="120"/>
        <end position="130"/>
    </location>
</feature>
<sequence length="165" mass="17820">FRHPAPDHRAPRSPPRARRPARRRHSRSAGRRGAGPAGRLRPGRDARLRAAPRRARGRVGRHRPGYRTRGGMAAPAGHPRHRALDGRVHGPARTGPPRPGAGRRPRLPQDRRPTDVRAAPHVRRRGRRARPPGALRALARPGRGVRDVGGASGPAAVYGAGPDAL</sequence>
<feature type="non-terminal residue" evidence="2">
    <location>
        <position position="1"/>
    </location>
</feature>
<feature type="compositionally biased region" description="Basic residues" evidence="1">
    <location>
        <begin position="50"/>
        <end position="66"/>
    </location>
</feature>
<feature type="compositionally biased region" description="Basic residues" evidence="1">
    <location>
        <begin position="15"/>
        <end position="30"/>
    </location>
</feature>
<reference evidence="2" key="1">
    <citation type="submission" date="2020-02" db="EMBL/GenBank/DDBJ databases">
        <authorList>
            <person name="Meier V. D."/>
        </authorList>
    </citation>
    <scope>NUCLEOTIDE SEQUENCE</scope>
    <source>
        <strain evidence="2">AVDCRST_MAG69</strain>
    </source>
</reference>
<feature type="compositionally biased region" description="Low complexity" evidence="1">
    <location>
        <begin position="131"/>
        <end position="142"/>
    </location>
</feature>
<proteinExistence type="predicted"/>
<protein>
    <submittedName>
        <fullName evidence="2">Uncharacterized protein</fullName>
    </submittedName>
</protein>
<name>A0A6J4S0Y8_9ACTN</name>